<dbReference type="SFLD" id="SFLDS00029">
    <property type="entry name" value="Radical_SAM"/>
    <property type="match status" value="1"/>
</dbReference>
<evidence type="ECO:0000256" key="3">
    <source>
        <dbReference type="ARBA" id="ARBA00022691"/>
    </source>
</evidence>
<evidence type="ECO:0000256" key="2">
    <source>
        <dbReference type="ARBA" id="ARBA00022485"/>
    </source>
</evidence>
<evidence type="ECO:0000259" key="7">
    <source>
        <dbReference type="PROSITE" id="PS51918"/>
    </source>
</evidence>
<dbReference type="InterPro" id="IPR058240">
    <property type="entry name" value="rSAM_sf"/>
</dbReference>
<gene>
    <name evidence="8" type="ORF">S01H1_48803</name>
</gene>
<keyword evidence="2" id="KW-0004">4Fe-4S</keyword>
<keyword evidence="4" id="KW-0479">Metal-binding</keyword>
<reference evidence="8" key="1">
    <citation type="journal article" date="2014" name="Front. Microbiol.">
        <title>High frequency of phylogenetically diverse reductive dehalogenase-homologous genes in deep subseafloor sedimentary metagenomes.</title>
        <authorList>
            <person name="Kawai M."/>
            <person name="Futagami T."/>
            <person name="Toyoda A."/>
            <person name="Takaki Y."/>
            <person name="Nishi S."/>
            <person name="Hori S."/>
            <person name="Arai W."/>
            <person name="Tsubouchi T."/>
            <person name="Morono Y."/>
            <person name="Uchiyama I."/>
            <person name="Ito T."/>
            <person name="Fujiyama A."/>
            <person name="Inagaki F."/>
            <person name="Takami H."/>
        </authorList>
    </citation>
    <scope>NUCLEOTIDE SEQUENCE</scope>
    <source>
        <strain evidence="8">Expedition CK06-06</strain>
    </source>
</reference>
<dbReference type="GO" id="GO:0051539">
    <property type="term" value="F:4 iron, 4 sulfur cluster binding"/>
    <property type="evidence" value="ECO:0007669"/>
    <property type="project" value="UniProtKB-KW"/>
</dbReference>
<evidence type="ECO:0000256" key="1">
    <source>
        <dbReference type="ARBA" id="ARBA00001966"/>
    </source>
</evidence>
<dbReference type="CDD" id="cd01335">
    <property type="entry name" value="Radical_SAM"/>
    <property type="match status" value="1"/>
</dbReference>
<dbReference type="InterPro" id="IPR034457">
    <property type="entry name" value="Organic_radical-activating"/>
</dbReference>
<dbReference type="Pfam" id="PF04055">
    <property type="entry name" value="Radical_SAM"/>
    <property type="match status" value="1"/>
</dbReference>
<dbReference type="PROSITE" id="PS51918">
    <property type="entry name" value="RADICAL_SAM"/>
    <property type="match status" value="1"/>
</dbReference>
<dbReference type="InterPro" id="IPR007197">
    <property type="entry name" value="rSAM"/>
</dbReference>
<proteinExistence type="predicted"/>
<dbReference type="InterPro" id="IPR023821">
    <property type="entry name" value="rSAM_TatD-assoc"/>
</dbReference>
<evidence type="ECO:0000256" key="4">
    <source>
        <dbReference type="ARBA" id="ARBA00022723"/>
    </source>
</evidence>
<dbReference type="SFLD" id="SFLDG01111">
    <property type="entry name" value="Uncharacterised_Radical_SAM_Su"/>
    <property type="match status" value="1"/>
</dbReference>
<protein>
    <recommendedName>
        <fullName evidence="7">Radical SAM core domain-containing protein</fullName>
    </recommendedName>
</protein>
<dbReference type="EMBL" id="BARS01031350">
    <property type="protein sequence ID" value="GAG17165.1"/>
    <property type="molecule type" value="Genomic_DNA"/>
</dbReference>
<feature type="non-terminal residue" evidence="8">
    <location>
        <position position="1"/>
    </location>
</feature>
<keyword evidence="3" id="KW-0949">S-adenosyl-L-methionine</keyword>
<feature type="domain" description="Radical SAM core" evidence="7">
    <location>
        <begin position="1"/>
        <end position="198"/>
    </location>
</feature>
<dbReference type="Gene3D" id="3.20.20.70">
    <property type="entry name" value="Aldolase class I"/>
    <property type="match status" value="1"/>
</dbReference>
<evidence type="ECO:0000256" key="5">
    <source>
        <dbReference type="ARBA" id="ARBA00023004"/>
    </source>
</evidence>
<comment type="cofactor">
    <cofactor evidence="1">
        <name>[4Fe-4S] cluster</name>
        <dbReference type="ChEBI" id="CHEBI:49883"/>
    </cofactor>
</comment>
<dbReference type="GO" id="GO:0003824">
    <property type="term" value="F:catalytic activity"/>
    <property type="evidence" value="ECO:0007669"/>
    <property type="project" value="InterPro"/>
</dbReference>
<dbReference type="AlphaFoldDB" id="X0VFT8"/>
<keyword evidence="6" id="KW-0411">Iron-sulfur</keyword>
<accession>X0VFT8</accession>
<dbReference type="NCBIfam" id="TIGR04038">
    <property type="entry name" value="tatD_link_rSAM"/>
    <property type="match status" value="1"/>
</dbReference>
<name>X0VFT8_9ZZZZ</name>
<evidence type="ECO:0000313" key="8">
    <source>
        <dbReference type="EMBL" id="GAG17165.1"/>
    </source>
</evidence>
<dbReference type="InterPro" id="IPR013785">
    <property type="entry name" value="Aldolase_TIM"/>
</dbReference>
<dbReference type="PANTHER" id="PTHR30352">
    <property type="entry name" value="PYRUVATE FORMATE-LYASE-ACTIVATING ENZYME"/>
    <property type="match status" value="1"/>
</dbReference>
<keyword evidence="5" id="KW-0408">Iron</keyword>
<evidence type="ECO:0000256" key="6">
    <source>
        <dbReference type="ARBA" id="ARBA00023014"/>
    </source>
</evidence>
<dbReference type="GO" id="GO:0046872">
    <property type="term" value="F:metal ion binding"/>
    <property type="evidence" value="ECO:0007669"/>
    <property type="project" value="UniProtKB-KW"/>
</dbReference>
<sequence>YPIRRSLYVNLTNRCPNRCTFCPRARPDGQLLVKGHDLHLEDEPSADEMLTALAAARPQNYEEVVFCGFGEPTLRLDVVLQVARAVKNRWRLPTRLNTNGQGSALAGRDIVPELAEVIDAVSVSLNAPDAETYNRLCRPTIPNAFTAVCDFLRACKGRIGSLRTTAVAVPGLDLEAVRRVAEDELGLDFSVRDYNVVG</sequence>
<comment type="caution">
    <text evidence="8">The sequence shown here is derived from an EMBL/GenBank/DDBJ whole genome shotgun (WGS) entry which is preliminary data.</text>
</comment>
<dbReference type="PANTHER" id="PTHR30352:SF5">
    <property type="entry name" value="PYRUVATE FORMATE-LYASE 1-ACTIVATING ENZYME"/>
    <property type="match status" value="1"/>
</dbReference>
<organism evidence="8">
    <name type="scientific">marine sediment metagenome</name>
    <dbReference type="NCBI Taxonomy" id="412755"/>
    <lineage>
        <taxon>unclassified sequences</taxon>
        <taxon>metagenomes</taxon>
        <taxon>ecological metagenomes</taxon>
    </lineage>
</organism>
<dbReference type="SUPFAM" id="SSF102114">
    <property type="entry name" value="Radical SAM enzymes"/>
    <property type="match status" value="1"/>
</dbReference>